<accession>A0A9Q9ATU9</accession>
<reference evidence="1" key="1">
    <citation type="submission" date="2022-06" db="EMBL/GenBank/DDBJ databases">
        <title>Complete genome sequences of two strains of the flax pathogen Septoria linicola.</title>
        <authorList>
            <person name="Lapalu N."/>
            <person name="Simon A."/>
            <person name="Demenou B."/>
            <person name="Paumier D."/>
            <person name="Guillot M.-P."/>
            <person name="Gout L."/>
            <person name="Valade R."/>
        </authorList>
    </citation>
    <scope>NUCLEOTIDE SEQUENCE</scope>
    <source>
        <strain evidence="1">SE15195</strain>
    </source>
</reference>
<name>A0A9Q9ATU9_9PEZI</name>
<dbReference type="Proteomes" id="UP001056384">
    <property type="component" value="Chromosome 4"/>
</dbReference>
<sequence>MMLGVLQGDMPYSFTIYFKVEEWRTEMDAYPEDAGALLSLQNRMRRAVFHQDRQPYGPAALFRLPGWRDAIATAEGERRATLEALFAKHRRVVLELGPGDETWRMPTPLIAEWEDEWEALRDNLVSEPSIDARKVQKAFDLVMRYGKSYDQLIRPIPEDVNEVLTQYWPRLSEHVNLEQNRFDIITWQQGILDAPDAAERRRPTDAFAVMQKSYSEKRKIVPTR</sequence>
<gene>
    <name evidence="1" type="ORF">Slin15195_G053520</name>
</gene>
<protein>
    <submittedName>
        <fullName evidence="1">Uncharacterized protein</fullName>
    </submittedName>
</protein>
<dbReference type="AlphaFoldDB" id="A0A9Q9ATU9"/>
<dbReference type="EMBL" id="CP099421">
    <property type="protein sequence ID" value="USW52033.1"/>
    <property type="molecule type" value="Genomic_DNA"/>
</dbReference>
<proteinExistence type="predicted"/>
<keyword evidence="2" id="KW-1185">Reference proteome</keyword>
<organism evidence="1 2">
    <name type="scientific">Septoria linicola</name>
    <dbReference type="NCBI Taxonomy" id="215465"/>
    <lineage>
        <taxon>Eukaryota</taxon>
        <taxon>Fungi</taxon>
        <taxon>Dikarya</taxon>
        <taxon>Ascomycota</taxon>
        <taxon>Pezizomycotina</taxon>
        <taxon>Dothideomycetes</taxon>
        <taxon>Dothideomycetidae</taxon>
        <taxon>Mycosphaerellales</taxon>
        <taxon>Mycosphaerellaceae</taxon>
        <taxon>Septoria</taxon>
    </lineage>
</organism>
<evidence type="ECO:0000313" key="1">
    <source>
        <dbReference type="EMBL" id="USW52033.1"/>
    </source>
</evidence>
<evidence type="ECO:0000313" key="2">
    <source>
        <dbReference type="Proteomes" id="UP001056384"/>
    </source>
</evidence>